<feature type="transmembrane region" description="Helical" evidence="1">
    <location>
        <begin position="141"/>
        <end position="168"/>
    </location>
</feature>
<feature type="transmembrane region" description="Helical" evidence="1">
    <location>
        <begin position="281"/>
        <end position="299"/>
    </location>
</feature>
<evidence type="ECO:0000256" key="1">
    <source>
        <dbReference type="SAM" id="Phobius"/>
    </source>
</evidence>
<feature type="transmembrane region" description="Helical" evidence="1">
    <location>
        <begin position="379"/>
        <end position="399"/>
    </location>
</feature>
<evidence type="ECO:0008006" key="4">
    <source>
        <dbReference type="Google" id="ProtNLM"/>
    </source>
</evidence>
<feature type="transmembrane region" description="Helical" evidence="1">
    <location>
        <begin position="347"/>
        <end position="367"/>
    </location>
</feature>
<dbReference type="GeneID" id="301125359"/>
<reference evidence="2 3" key="1">
    <citation type="submission" date="2023-09" db="EMBL/GenBank/DDBJ databases">
        <title>Different Types of Thermotolerant Ring-Cleaving Dioxygenases derived from Aeribacillus composti HB-1 applied for multiple aromatic hydrocarbons removal.</title>
        <authorList>
            <person name="Cao L."/>
            <person name="Li M."/>
            <person name="Ma T."/>
        </authorList>
    </citation>
    <scope>NUCLEOTIDE SEQUENCE [LARGE SCALE GENOMIC DNA]</scope>
    <source>
        <strain evidence="2 3">HB-1</strain>
    </source>
</reference>
<organism evidence="2 3">
    <name type="scientific">Aeribacillus composti</name>
    <dbReference type="NCBI Taxonomy" id="1868734"/>
    <lineage>
        <taxon>Bacteria</taxon>
        <taxon>Bacillati</taxon>
        <taxon>Bacillota</taxon>
        <taxon>Bacilli</taxon>
        <taxon>Bacillales</taxon>
        <taxon>Bacillaceae</taxon>
        <taxon>Aeribacillus</taxon>
    </lineage>
</organism>
<sequence length="464" mass="54311">MPPMFEIIARIEIPKQVKKAKNIFLNYPTHLLAVVLGAILLYVVYALILFQYLDFIPLNKTDAFDSILVFSILLACFLMIFSREKLKRKEYAFFFLNTSINAGQFVAGSYFLLYVFFNIFIFFAFLPLLISFYIKHIQIHIFHIFLVLLLLFIIFWFILFIWILSSLIVGKWLGRHKDGLYFKSLLFMSIIWGLHFVSKHMAERIGNFGFLLWIGCLVALLILWIGIKNLSGRYLFGLFQQSHTGNYPKKIKSKEFKLNHYVIHFVLEAIYYFRNRLFAEMALMFSILYALTIGVYIFSDAMTFAIVYSFIMNLGLKELMIVLPLCIGMHFRQYNLSIFMINAPASVYFFPRIFMAIAVNFMIYFLFVVLNCFILNQDFLPQLTGIFSIFFVTMLSTFAGFIARIHDGNKAVALIIILVIVAIIDSFLHYFISQSYYIDFIYVAGGIFLYLISQNIFLRRPVFK</sequence>
<feature type="transmembrane region" description="Helical" evidence="1">
    <location>
        <begin position="210"/>
        <end position="227"/>
    </location>
</feature>
<feature type="transmembrane region" description="Helical" evidence="1">
    <location>
        <begin position="113"/>
        <end position="134"/>
    </location>
</feature>
<feature type="transmembrane region" description="Helical" evidence="1">
    <location>
        <begin position="438"/>
        <end position="458"/>
    </location>
</feature>
<keyword evidence="1" id="KW-0812">Transmembrane</keyword>
<evidence type="ECO:0000313" key="2">
    <source>
        <dbReference type="EMBL" id="WNF34075.1"/>
    </source>
</evidence>
<feature type="transmembrane region" description="Helical" evidence="1">
    <location>
        <begin position="305"/>
        <end position="327"/>
    </location>
</feature>
<dbReference type="Proteomes" id="UP001303701">
    <property type="component" value="Chromosome"/>
</dbReference>
<dbReference type="EMBL" id="CP134501">
    <property type="protein sequence ID" value="WNF34075.1"/>
    <property type="molecule type" value="Genomic_DNA"/>
</dbReference>
<feature type="transmembrane region" description="Helical" evidence="1">
    <location>
        <begin position="180"/>
        <end position="198"/>
    </location>
</feature>
<keyword evidence="1" id="KW-1133">Transmembrane helix</keyword>
<dbReference type="RefSeq" id="WP_311067028.1">
    <property type="nucleotide sequence ID" value="NZ_CP134501.1"/>
</dbReference>
<proteinExistence type="predicted"/>
<keyword evidence="1" id="KW-0472">Membrane</keyword>
<feature type="transmembrane region" description="Helical" evidence="1">
    <location>
        <begin position="64"/>
        <end position="82"/>
    </location>
</feature>
<name>A0ABY9WH11_9BACI</name>
<gene>
    <name evidence="2" type="ORF">RI196_05255</name>
</gene>
<feature type="transmembrane region" description="Helical" evidence="1">
    <location>
        <begin position="411"/>
        <end position="432"/>
    </location>
</feature>
<feature type="transmembrane region" description="Helical" evidence="1">
    <location>
        <begin position="91"/>
        <end position="107"/>
    </location>
</feature>
<feature type="transmembrane region" description="Helical" evidence="1">
    <location>
        <begin position="31"/>
        <end position="52"/>
    </location>
</feature>
<protein>
    <recommendedName>
        <fullName evidence="4">Beta-carotene 15,15'-monooxygenase</fullName>
    </recommendedName>
</protein>
<keyword evidence="3" id="KW-1185">Reference proteome</keyword>
<evidence type="ECO:0000313" key="3">
    <source>
        <dbReference type="Proteomes" id="UP001303701"/>
    </source>
</evidence>
<accession>A0ABY9WH11</accession>